<evidence type="ECO:0000256" key="8">
    <source>
        <dbReference type="ARBA" id="ARBA00023180"/>
    </source>
</evidence>
<evidence type="ECO:0000256" key="3">
    <source>
        <dbReference type="ARBA" id="ARBA00022525"/>
    </source>
</evidence>
<dbReference type="InterPro" id="IPR032675">
    <property type="entry name" value="LRR_dom_sf"/>
</dbReference>
<organism evidence="11 12">
    <name type="scientific">Drosophila gunungcola</name>
    <name type="common">fruit fly</name>
    <dbReference type="NCBI Taxonomy" id="103775"/>
    <lineage>
        <taxon>Eukaryota</taxon>
        <taxon>Metazoa</taxon>
        <taxon>Ecdysozoa</taxon>
        <taxon>Arthropoda</taxon>
        <taxon>Hexapoda</taxon>
        <taxon>Insecta</taxon>
        <taxon>Pterygota</taxon>
        <taxon>Neoptera</taxon>
        <taxon>Endopterygota</taxon>
        <taxon>Diptera</taxon>
        <taxon>Brachycera</taxon>
        <taxon>Muscomorpha</taxon>
        <taxon>Ephydroidea</taxon>
        <taxon>Drosophilidae</taxon>
        <taxon>Drosophila</taxon>
        <taxon>Sophophora</taxon>
    </lineage>
</organism>
<dbReference type="GO" id="GO:0042995">
    <property type="term" value="C:cell projection"/>
    <property type="evidence" value="ECO:0007669"/>
    <property type="project" value="UniProtKB-SubCell"/>
</dbReference>
<evidence type="ECO:0000259" key="9">
    <source>
        <dbReference type="SMART" id="SM00013"/>
    </source>
</evidence>
<dbReference type="GO" id="GO:0005576">
    <property type="term" value="C:extracellular region"/>
    <property type="evidence" value="ECO:0007669"/>
    <property type="project" value="UniProtKB-SubCell"/>
</dbReference>
<accession>A0A9Q0BLJ4</accession>
<dbReference type="GO" id="GO:0043204">
    <property type="term" value="C:perikaryon"/>
    <property type="evidence" value="ECO:0007669"/>
    <property type="project" value="UniProtKB-SubCell"/>
</dbReference>
<comment type="subcellular location">
    <subcellularLocation>
        <location evidence="1">Secreted</location>
    </subcellularLocation>
</comment>
<dbReference type="GO" id="GO:0098552">
    <property type="term" value="C:side of membrane"/>
    <property type="evidence" value="ECO:0007669"/>
    <property type="project" value="UniProtKB-KW"/>
</dbReference>
<dbReference type="Pfam" id="PF13855">
    <property type="entry name" value="LRR_8"/>
    <property type="match status" value="3"/>
</dbReference>
<keyword evidence="4" id="KW-0433">Leucine-rich repeat</keyword>
<comment type="caution">
    <text evidence="11">The sequence shown here is derived from an EMBL/GenBank/DDBJ whole genome shotgun (WGS) entry which is preliminary data.</text>
</comment>
<feature type="domain" description="LRRNT" evidence="9">
    <location>
        <begin position="248"/>
        <end position="280"/>
    </location>
</feature>
<evidence type="ECO:0000313" key="11">
    <source>
        <dbReference type="EMBL" id="KAI8036321.1"/>
    </source>
</evidence>
<dbReference type="InterPro" id="IPR050541">
    <property type="entry name" value="LRR_TM_domain-containing"/>
</dbReference>
<dbReference type="SUPFAM" id="SSF52058">
    <property type="entry name" value="L domain-like"/>
    <property type="match status" value="2"/>
</dbReference>
<proteinExistence type="predicted"/>
<feature type="domain" description="LRRNT" evidence="9">
    <location>
        <begin position="24"/>
        <end position="56"/>
    </location>
</feature>
<evidence type="ECO:0000259" key="10">
    <source>
        <dbReference type="SMART" id="SM00082"/>
    </source>
</evidence>
<dbReference type="Pfam" id="PF01463">
    <property type="entry name" value="LRRCT"/>
    <property type="match status" value="1"/>
</dbReference>
<dbReference type="EMBL" id="JAMKOV010000021">
    <property type="protein sequence ID" value="KAI8036321.1"/>
    <property type="molecule type" value="Genomic_DNA"/>
</dbReference>
<evidence type="ECO:0000256" key="6">
    <source>
        <dbReference type="ARBA" id="ARBA00022737"/>
    </source>
</evidence>
<evidence type="ECO:0000313" key="12">
    <source>
        <dbReference type="Proteomes" id="UP001059596"/>
    </source>
</evidence>
<evidence type="ECO:0000256" key="1">
    <source>
        <dbReference type="ARBA" id="ARBA00004613"/>
    </source>
</evidence>
<dbReference type="Pfam" id="PF00560">
    <property type="entry name" value="LRR_1"/>
    <property type="match status" value="1"/>
</dbReference>
<dbReference type="InterPro" id="IPR001611">
    <property type="entry name" value="Leu-rich_rpt"/>
</dbReference>
<dbReference type="InterPro" id="IPR000483">
    <property type="entry name" value="Cys-rich_flank_reg_C"/>
</dbReference>
<feature type="domain" description="LRRCT" evidence="10">
    <location>
        <begin position="182"/>
        <end position="231"/>
    </location>
</feature>
<name>A0A9Q0BLJ4_9MUSC</name>
<dbReference type="PROSITE" id="PS51450">
    <property type="entry name" value="LRR"/>
    <property type="match status" value="2"/>
</dbReference>
<evidence type="ECO:0000256" key="7">
    <source>
        <dbReference type="ARBA" id="ARBA00023157"/>
    </source>
</evidence>
<dbReference type="InterPro" id="IPR003591">
    <property type="entry name" value="Leu-rich_rpt_typical-subtyp"/>
</dbReference>
<keyword evidence="7" id="KW-1015">Disulfide bond</keyword>
<keyword evidence="5" id="KW-0732">Signal</keyword>
<keyword evidence="6" id="KW-0677">Repeat</keyword>
<dbReference type="PANTHER" id="PTHR24369">
    <property type="entry name" value="ANTIGEN BSP, PUTATIVE-RELATED"/>
    <property type="match status" value="1"/>
</dbReference>
<gene>
    <name evidence="11" type="ORF">M5D96_010914</name>
</gene>
<dbReference type="Proteomes" id="UP001059596">
    <property type="component" value="Unassembled WGS sequence"/>
</dbReference>
<dbReference type="GO" id="GO:0007399">
    <property type="term" value="P:nervous system development"/>
    <property type="evidence" value="ECO:0007669"/>
    <property type="project" value="UniProtKB-ARBA"/>
</dbReference>
<evidence type="ECO:0000256" key="5">
    <source>
        <dbReference type="ARBA" id="ARBA00022729"/>
    </source>
</evidence>
<dbReference type="AlphaFoldDB" id="A0A9Q0BLJ4"/>
<dbReference type="GO" id="GO:0045121">
    <property type="term" value="C:membrane raft"/>
    <property type="evidence" value="ECO:0007669"/>
    <property type="project" value="UniProtKB-SubCell"/>
</dbReference>
<dbReference type="Pfam" id="PF01462">
    <property type="entry name" value="LRRNT"/>
    <property type="match status" value="2"/>
</dbReference>
<keyword evidence="8" id="KW-0325">Glycoprotein</keyword>
<sequence length="378" mass="42351">MLVLPATGAGLTEHAPMECGAENSCPHPCRCADGIVDCREKSLTSVPVTLPDDTTELRLEQNFITELPPKSFSSFRRLRRIDLSNNNISRIAHDALSGLKQLTTLVLYGNKIKDLPSGVFKGLGSLQLLLLNANEISCIRKDAFRDLHSLSLLSLYDNNIQSLANGTFDAMKSIKTVHLAKNPFICDCNLRWLADYLHKNPIETSGARCESPKRMHRRRIESLREEKFKCSWDELRMKLSGECRMDSDCPAMCHCEGTTVDCTGRGLKEIPRDIPLHTTELLLNDNELGRISSDGLFGRLPHLVKLELKRNQLTGIEPNAFEGASHIQELQLGENKIKEISNKMFLGLHQLKTLNLYDNQISCVMPGSFEHLNSLTSL</sequence>
<keyword evidence="3" id="KW-0964">Secreted</keyword>
<dbReference type="GO" id="GO:0005886">
    <property type="term" value="C:plasma membrane"/>
    <property type="evidence" value="ECO:0007669"/>
    <property type="project" value="UniProtKB-SubCell"/>
</dbReference>
<dbReference type="PANTHER" id="PTHR24369:SF196">
    <property type="entry name" value="RETICULON 4 RECEPTOR LIKE 1"/>
    <property type="match status" value="1"/>
</dbReference>
<evidence type="ECO:0000256" key="4">
    <source>
        <dbReference type="ARBA" id="ARBA00022614"/>
    </source>
</evidence>
<dbReference type="FunFam" id="3.80.10.10:FF:000002">
    <property type="entry name" value="Slit guidance ligand 2"/>
    <property type="match status" value="2"/>
</dbReference>
<dbReference type="InterPro" id="IPR000372">
    <property type="entry name" value="LRRNT"/>
</dbReference>
<keyword evidence="2" id="KW-0217">Developmental protein</keyword>
<dbReference type="SMART" id="SM00082">
    <property type="entry name" value="LRRCT"/>
    <property type="match status" value="1"/>
</dbReference>
<reference evidence="11" key="1">
    <citation type="journal article" date="2023" name="Genome Biol. Evol.">
        <title>Long-read-based Genome Assembly of Drosophila gunungcola Reveals Fewer Chemosensory Genes in Flower-breeding Species.</title>
        <authorList>
            <person name="Negi A."/>
            <person name="Liao B.Y."/>
            <person name="Yeh S.D."/>
        </authorList>
    </citation>
    <scope>NUCLEOTIDE SEQUENCE</scope>
    <source>
        <strain evidence="11">Sukarami</strain>
    </source>
</reference>
<dbReference type="SMART" id="SM00013">
    <property type="entry name" value="LRRNT"/>
    <property type="match status" value="2"/>
</dbReference>
<dbReference type="SMART" id="SM00369">
    <property type="entry name" value="LRR_TYP"/>
    <property type="match status" value="8"/>
</dbReference>
<evidence type="ECO:0000256" key="2">
    <source>
        <dbReference type="ARBA" id="ARBA00022473"/>
    </source>
</evidence>
<keyword evidence="12" id="KW-1185">Reference proteome</keyword>
<protein>
    <submittedName>
        <fullName evidence="11">Uncharacterized protein</fullName>
    </submittedName>
</protein>
<dbReference type="Gene3D" id="3.80.10.10">
    <property type="entry name" value="Ribonuclease Inhibitor"/>
    <property type="match status" value="2"/>
</dbReference>